<evidence type="ECO:0000259" key="7">
    <source>
        <dbReference type="PROSITE" id="PS50066"/>
    </source>
</evidence>
<dbReference type="GO" id="GO:0005634">
    <property type="term" value="C:nucleus"/>
    <property type="evidence" value="ECO:0007669"/>
    <property type="project" value="UniProtKB-SubCell"/>
</dbReference>
<organism evidence="8 9">
    <name type="scientific">Salvia divinorum</name>
    <name type="common">Maria pastora</name>
    <name type="synonym">Diviner's sage</name>
    <dbReference type="NCBI Taxonomy" id="28513"/>
    <lineage>
        <taxon>Eukaryota</taxon>
        <taxon>Viridiplantae</taxon>
        <taxon>Streptophyta</taxon>
        <taxon>Embryophyta</taxon>
        <taxon>Tracheophyta</taxon>
        <taxon>Spermatophyta</taxon>
        <taxon>Magnoliopsida</taxon>
        <taxon>eudicotyledons</taxon>
        <taxon>Gunneridae</taxon>
        <taxon>Pentapetalae</taxon>
        <taxon>asterids</taxon>
        <taxon>lamiids</taxon>
        <taxon>Lamiales</taxon>
        <taxon>Lamiaceae</taxon>
        <taxon>Nepetoideae</taxon>
        <taxon>Mentheae</taxon>
        <taxon>Salviinae</taxon>
        <taxon>Salvia</taxon>
        <taxon>Salvia subgen. Calosphace</taxon>
    </lineage>
</organism>
<keyword evidence="3" id="KW-0238">DNA-binding</keyword>
<sequence>MNAPDEGNNDHTMHPENGNDQTMHPENEQQKKGKGKQKIAMVMPEKETNFQVTFSKRDAGIFKKPIDCAHVSYPRDA</sequence>
<evidence type="ECO:0000256" key="3">
    <source>
        <dbReference type="ARBA" id="ARBA00023125"/>
    </source>
</evidence>
<dbReference type="AlphaFoldDB" id="A0ABD1FRJ8"/>
<evidence type="ECO:0000256" key="1">
    <source>
        <dbReference type="ARBA" id="ARBA00004123"/>
    </source>
</evidence>
<protein>
    <submittedName>
        <fullName evidence="8">MADS-box transcription factor 23-like</fullName>
    </submittedName>
</protein>
<dbReference type="PROSITE" id="PS50066">
    <property type="entry name" value="MADS_BOX_2"/>
    <property type="match status" value="1"/>
</dbReference>
<gene>
    <name evidence="8" type="ORF">AAHA92_30655</name>
</gene>
<evidence type="ECO:0000256" key="6">
    <source>
        <dbReference type="SAM" id="MobiDB-lite"/>
    </source>
</evidence>
<dbReference type="Proteomes" id="UP001567538">
    <property type="component" value="Unassembled WGS sequence"/>
</dbReference>
<keyword evidence="4" id="KW-0804">Transcription</keyword>
<dbReference type="InterPro" id="IPR002100">
    <property type="entry name" value="TF_MADSbox"/>
</dbReference>
<dbReference type="InterPro" id="IPR036879">
    <property type="entry name" value="TF_MADSbox_sf"/>
</dbReference>
<evidence type="ECO:0000256" key="4">
    <source>
        <dbReference type="ARBA" id="ARBA00023163"/>
    </source>
</evidence>
<evidence type="ECO:0000313" key="9">
    <source>
        <dbReference type="Proteomes" id="UP001567538"/>
    </source>
</evidence>
<dbReference type="SUPFAM" id="SSF55455">
    <property type="entry name" value="SRF-like"/>
    <property type="match status" value="1"/>
</dbReference>
<name>A0ABD1FRJ8_SALDI</name>
<evidence type="ECO:0000256" key="2">
    <source>
        <dbReference type="ARBA" id="ARBA00023015"/>
    </source>
</evidence>
<proteinExistence type="predicted"/>
<keyword evidence="5" id="KW-0539">Nucleus</keyword>
<comment type="subcellular location">
    <subcellularLocation>
        <location evidence="1">Nucleus</location>
    </subcellularLocation>
</comment>
<comment type="caution">
    <text evidence="8">The sequence shown here is derived from an EMBL/GenBank/DDBJ whole genome shotgun (WGS) entry which is preliminary data.</text>
</comment>
<dbReference type="GO" id="GO:0003677">
    <property type="term" value="F:DNA binding"/>
    <property type="evidence" value="ECO:0007669"/>
    <property type="project" value="UniProtKB-KW"/>
</dbReference>
<dbReference type="EMBL" id="JBEAFC010000012">
    <property type="protein sequence ID" value="KAL1534480.1"/>
    <property type="molecule type" value="Genomic_DNA"/>
</dbReference>
<reference evidence="8 9" key="1">
    <citation type="submission" date="2024-06" db="EMBL/GenBank/DDBJ databases">
        <title>A chromosome level genome sequence of Diviner's sage (Salvia divinorum).</title>
        <authorList>
            <person name="Ford S.A."/>
            <person name="Ro D.-K."/>
            <person name="Ness R.W."/>
            <person name="Phillips M.A."/>
        </authorList>
    </citation>
    <scope>NUCLEOTIDE SEQUENCE [LARGE SCALE GENOMIC DNA]</scope>
    <source>
        <strain evidence="8">SAF-2024a</strain>
        <tissue evidence="8">Leaf</tissue>
    </source>
</reference>
<accession>A0ABD1FRJ8</accession>
<keyword evidence="9" id="KW-1185">Reference proteome</keyword>
<feature type="domain" description="MADS-box" evidence="7">
    <location>
        <begin position="34"/>
        <end position="64"/>
    </location>
</feature>
<keyword evidence="2" id="KW-0805">Transcription regulation</keyword>
<evidence type="ECO:0000313" key="8">
    <source>
        <dbReference type="EMBL" id="KAL1534480.1"/>
    </source>
</evidence>
<feature type="region of interest" description="Disordered" evidence="6">
    <location>
        <begin position="1"/>
        <end position="38"/>
    </location>
</feature>
<evidence type="ECO:0000256" key="5">
    <source>
        <dbReference type="ARBA" id="ARBA00023242"/>
    </source>
</evidence>